<comment type="similarity">
    <text evidence="2 7">Belongs to the metallo-dependent hydrolases superfamily. DHOase family. Class I DHOase subfamily.</text>
</comment>
<dbReference type="Gene3D" id="2.30.40.10">
    <property type="entry name" value="Urease, subunit C, domain 1"/>
    <property type="match status" value="1"/>
</dbReference>
<comment type="cofactor">
    <cofactor evidence="7">
        <name>Zn(2+)</name>
        <dbReference type="ChEBI" id="CHEBI:29105"/>
    </cofactor>
    <text evidence="7">Binds 2 Zn(2+) ions per subunit.</text>
</comment>
<evidence type="ECO:0000256" key="1">
    <source>
        <dbReference type="ARBA" id="ARBA00002368"/>
    </source>
</evidence>
<feature type="binding site" evidence="7">
    <location>
        <begin position="84"/>
        <end position="86"/>
    </location>
    <ligand>
        <name>substrate</name>
    </ligand>
</feature>
<dbReference type="GO" id="GO:0044205">
    <property type="term" value="P:'de novo' UMP biosynthetic process"/>
    <property type="evidence" value="ECO:0007669"/>
    <property type="project" value="UniProtKB-UniRule"/>
</dbReference>
<organism evidence="10 11">
    <name type="scientific">[Eubacterium] siraeum DSM 15702</name>
    <dbReference type="NCBI Taxonomy" id="428128"/>
    <lineage>
        <taxon>Bacteria</taxon>
        <taxon>Bacillati</taxon>
        <taxon>Bacillota</taxon>
        <taxon>Clostridia</taxon>
        <taxon>Eubacteriales</taxon>
        <taxon>Oscillospiraceae</taxon>
        <taxon>Oscillospiraceae incertae sedis</taxon>
    </lineage>
</organism>
<dbReference type="PROSITE" id="PS00483">
    <property type="entry name" value="DIHYDROOROTASE_2"/>
    <property type="match status" value="1"/>
</dbReference>
<gene>
    <name evidence="7" type="primary">pyrC</name>
    <name evidence="10" type="ORF">EUBSIR_00322</name>
</gene>
<dbReference type="GO" id="GO:0004038">
    <property type="term" value="F:allantoinase activity"/>
    <property type="evidence" value="ECO:0007669"/>
    <property type="project" value="TreeGrafter"/>
</dbReference>
<accession>B0MKJ9</accession>
<keyword evidence="11" id="KW-1185">Reference proteome</keyword>
<dbReference type="CDD" id="cd01317">
    <property type="entry name" value="DHOase_IIa"/>
    <property type="match status" value="1"/>
</dbReference>
<keyword evidence="4 7" id="KW-0378">Hydrolase</keyword>
<dbReference type="InterPro" id="IPR013108">
    <property type="entry name" value="Amidohydro_3"/>
</dbReference>
<comment type="function">
    <text evidence="1 7">Catalyzes the reversible cyclization of carbamoyl aspartate to dihydroorotate.</text>
</comment>
<comment type="caution">
    <text evidence="7">Lacks conserved residue(s) required for the propagation of feature annotation.</text>
</comment>
<feature type="binding site" evidence="7">
    <location>
        <position position="116"/>
    </location>
    <ligand>
        <name>substrate</name>
    </ligand>
</feature>
<sequence length="445" mass="48346">MFFIVKEERHGFCAELRGAIMTILLKNGHVVDYVNGFEGKKDILIKDGFIRALGDNLECDDKNARVVDCNGLTVIPGICDMHVHLRDPGQTYKEDIITGCEAAVAGGVTALACMPNTKPPVDNKETVKYILDKAKKAKAKVYPVGCITKGMQGKELCDYDELKAAGCVAVSDDGRPVESANMMAQAMVKAHYAGLKVISHCEDLEIIDGGIINKGKISQQLGVKGMSRLSEDIITARELAIAQDTQMPIHIAHVSTKGSVNTIRGNTHIGVMCTCETAPHYFMMTDEKLLSRDADYRMNPPLREEDDVMAITAAITDGTIDCIVTDHAPHSAEEKADFEKAPNGVVGMETSLAATLTGLYHTGTISLMHIVRLMCVNPRKILGIEGGSLGIGDIADIAIFDADESWTVDPEKLHSKSKNTCFKGMTLKGRVKYTLVNGKIVYEDK</sequence>
<dbReference type="HAMAP" id="MF_00220_B">
    <property type="entry name" value="PyrC_classI_B"/>
    <property type="match status" value="1"/>
</dbReference>
<dbReference type="GO" id="GO:0008270">
    <property type="term" value="F:zinc ion binding"/>
    <property type="evidence" value="ECO:0007669"/>
    <property type="project" value="UniProtKB-UniRule"/>
</dbReference>
<evidence type="ECO:0000256" key="5">
    <source>
        <dbReference type="ARBA" id="ARBA00022833"/>
    </source>
</evidence>
<keyword evidence="6 7" id="KW-0665">Pyrimidine biosynthesis</keyword>
<dbReference type="InterPro" id="IPR011059">
    <property type="entry name" value="Metal-dep_hydrolase_composite"/>
</dbReference>
<comment type="pathway">
    <text evidence="7">Pyrimidine metabolism; UMP biosynthesis via de novo pathway; (S)-dihydroorotate from bicarbonate: step 3/3.</text>
</comment>
<feature type="domain" description="Amidohydrolase 3" evidence="8">
    <location>
        <begin position="361"/>
        <end position="442"/>
    </location>
</feature>
<feature type="domain" description="Dihydroorotase catalytic" evidence="9">
    <location>
        <begin position="74"/>
        <end position="258"/>
    </location>
</feature>
<reference evidence="10" key="1">
    <citation type="submission" date="2007-10" db="EMBL/GenBank/DDBJ databases">
        <authorList>
            <person name="Fulton L."/>
            <person name="Clifton S."/>
            <person name="Fulton B."/>
            <person name="Xu J."/>
            <person name="Minx P."/>
            <person name="Pepin K.H."/>
            <person name="Johnson M."/>
            <person name="Thiruvilangam P."/>
            <person name="Bhonagiri V."/>
            <person name="Nash W.E."/>
            <person name="Mardis E.R."/>
            <person name="Wilson R.K."/>
        </authorList>
    </citation>
    <scope>NUCLEOTIDE SEQUENCE [LARGE SCALE GENOMIC DNA]</scope>
    <source>
        <strain evidence="10">DSM 15702</strain>
    </source>
</reference>
<feature type="binding site" evidence="7">
    <location>
        <position position="253"/>
    </location>
    <ligand>
        <name>Zn(2+)</name>
        <dbReference type="ChEBI" id="CHEBI:29105"/>
        <label>2</label>
    </ligand>
</feature>
<dbReference type="GO" id="GO:0006145">
    <property type="term" value="P:purine nucleobase catabolic process"/>
    <property type="evidence" value="ECO:0007669"/>
    <property type="project" value="TreeGrafter"/>
</dbReference>
<evidence type="ECO:0000313" key="11">
    <source>
        <dbReference type="Proteomes" id="UP000005326"/>
    </source>
</evidence>
<proteinExistence type="inferred from homology"/>
<dbReference type="GO" id="GO:0005737">
    <property type="term" value="C:cytoplasm"/>
    <property type="evidence" value="ECO:0007669"/>
    <property type="project" value="TreeGrafter"/>
</dbReference>
<evidence type="ECO:0000259" key="9">
    <source>
        <dbReference type="Pfam" id="PF12890"/>
    </source>
</evidence>
<dbReference type="EC" id="3.5.2.3" evidence="7"/>
<evidence type="ECO:0000256" key="4">
    <source>
        <dbReference type="ARBA" id="ARBA00022801"/>
    </source>
</evidence>
<dbReference type="Proteomes" id="UP000005326">
    <property type="component" value="Unassembled WGS sequence"/>
</dbReference>
<dbReference type="AlphaFoldDB" id="B0MKJ9"/>
<dbReference type="SUPFAM" id="SSF51338">
    <property type="entry name" value="Composite domain of metallo-dependent hydrolases"/>
    <property type="match status" value="1"/>
</dbReference>
<keyword evidence="3 7" id="KW-0479">Metal-binding</keyword>
<dbReference type="SUPFAM" id="SSF51556">
    <property type="entry name" value="Metallo-dependent hydrolases"/>
    <property type="match status" value="1"/>
</dbReference>
<evidence type="ECO:0000313" key="10">
    <source>
        <dbReference type="EMBL" id="EDS01781.1"/>
    </source>
</evidence>
<feature type="binding site" evidence="7">
    <location>
        <position position="330"/>
    </location>
    <ligand>
        <name>substrate</name>
    </ligand>
</feature>
<dbReference type="NCBIfam" id="TIGR00857">
    <property type="entry name" value="pyrC_multi"/>
    <property type="match status" value="1"/>
</dbReference>
<dbReference type="PANTHER" id="PTHR43668">
    <property type="entry name" value="ALLANTOINASE"/>
    <property type="match status" value="1"/>
</dbReference>
<dbReference type="Pfam" id="PF07969">
    <property type="entry name" value="Amidohydro_3"/>
    <property type="match status" value="1"/>
</dbReference>
<dbReference type="InterPro" id="IPR024403">
    <property type="entry name" value="DHOase_cat"/>
</dbReference>
<feature type="binding site" evidence="7">
    <location>
        <position position="326"/>
    </location>
    <ligand>
        <name>Zn(2+)</name>
        <dbReference type="ChEBI" id="CHEBI:29105"/>
        <label>1</label>
    </ligand>
</feature>
<dbReference type="Gene3D" id="3.20.20.140">
    <property type="entry name" value="Metal-dependent hydrolases"/>
    <property type="match status" value="1"/>
</dbReference>
<evidence type="ECO:0000256" key="3">
    <source>
        <dbReference type="ARBA" id="ARBA00022723"/>
    </source>
</evidence>
<protein>
    <recommendedName>
        <fullName evidence="7">Dihydroorotase</fullName>
        <shortName evidence="7">DHOase</shortName>
        <ecNumber evidence="7">3.5.2.3</ecNumber>
    </recommendedName>
</protein>
<evidence type="ECO:0000256" key="6">
    <source>
        <dbReference type="ARBA" id="ARBA00022975"/>
    </source>
</evidence>
<evidence type="ECO:0000256" key="7">
    <source>
        <dbReference type="HAMAP-Rule" id="MF_00220"/>
    </source>
</evidence>
<dbReference type="GO" id="GO:0004151">
    <property type="term" value="F:dihydroorotase activity"/>
    <property type="evidence" value="ECO:0007669"/>
    <property type="project" value="UniProtKB-UniRule"/>
</dbReference>
<feature type="active site" evidence="7">
    <location>
        <position position="326"/>
    </location>
</feature>
<feature type="binding site" evidence="7">
    <location>
        <position position="84"/>
    </location>
    <ligand>
        <name>Zn(2+)</name>
        <dbReference type="ChEBI" id="CHEBI:29105"/>
        <label>1</label>
    </ligand>
</feature>
<dbReference type="UniPathway" id="UPA00070">
    <property type="reaction ID" value="UER00117"/>
</dbReference>
<dbReference type="Pfam" id="PF12890">
    <property type="entry name" value="DHOase"/>
    <property type="match status" value="1"/>
</dbReference>
<dbReference type="InterPro" id="IPR032466">
    <property type="entry name" value="Metal_Hydrolase"/>
</dbReference>
<comment type="caution">
    <text evidence="10">The sequence shown here is derived from an EMBL/GenBank/DDBJ whole genome shotgun (WGS) entry which is preliminary data.</text>
</comment>
<feature type="binding site" evidence="7">
    <location>
        <position position="299"/>
    </location>
    <ligand>
        <name>substrate</name>
    </ligand>
</feature>
<name>B0MKJ9_9FIRM</name>
<feature type="binding site" evidence="7">
    <location>
        <position position="173"/>
    </location>
    <ligand>
        <name>Zn(2+)</name>
        <dbReference type="ChEBI" id="CHEBI:29105"/>
        <label>2</label>
    </ligand>
</feature>
<dbReference type="InterPro" id="IPR004722">
    <property type="entry name" value="DHOase"/>
</dbReference>
<keyword evidence="5 7" id="KW-0862">Zinc</keyword>
<evidence type="ECO:0000256" key="2">
    <source>
        <dbReference type="ARBA" id="ARBA00010286"/>
    </source>
</evidence>
<feature type="binding site" evidence="7">
    <location>
        <position position="200"/>
    </location>
    <ligand>
        <name>Zn(2+)</name>
        <dbReference type="ChEBI" id="CHEBI:29105"/>
        <label>2</label>
    </ligand>
</feature>
<reference evidence="10" key="2">
    <citation type="submission" date="2014-06" db="EMBL/GenBank/DDBJ databases">
        <title>Draft genome sequence of Eubacterium siraeum (DSM 15702).</title>
        <authorList>
            <person name="Sudarsanam P."/>
            <person name="Ley R."/>
            <person name="Guruge J."/>
            <person name="Turnbaugh P.J."/>
            <person name="Mahowald M."/>
            <person name="Liep D."/>
            <person name="Gordon J."/>
        </authorList>
    </citation>
    <scope>NUCLEOTIDE SEQUENCE</scope>
    <source>
        <strain evidence="10">DSM 15702</strain>
    </source>
</reference>
<dbReference type="InterPro" id="IPR050138">
    <property type="entry name" value="DHOase/Allantoinase_Hydrolase"/>
</dbReference>
<dbReference type="InterPro" id="IPR002195">
    <property type="entry name" value="Dihydroorotase_CS"/>
</dbReference>
<comment type="catalytic activity">
    <reaction evidence="7">
        <text>(S)-dihydroorotate + H2O = N-carbamoyl-L-aspartate + H(+)</text>
        <dbReference type="Rhea" id="RHEA:24296"/>
        <dbReference type="ChEBI" id="CHEBI:15377"/>
        <dbReference type="ChEBI" id="CHEBI:15378"/>
        <dbReference type="ChEBI" id="CHEBI:30864"/>
        <dbReference type="ChEBI" id="CHEBI:32814"/>
        <dbReference type="EC" id="3.5.2.3"/>
    </reaction>
</comment>
<dbReference type="EMBL" id="ABCA03000031">
    <property type="protein sequence ID" value="EDS01781.1"/>
    <property type="molecule type" value="Genomic_DNA"/>
</dbReference>
<dbReference type="PROSITE" id="PS00482">
    <property type="entry name" value="DIHYDROOROTASE_1"/>
    <property type="match status" value="1"/>
</dbReference>
<feature type="binding site" evidence="7">
    <location>
        <position position="173"/>
    </location>
    <ligand>
        <name>Zn(2+)</name>
        <dbReference type="ChEBI" id="CHEBI:29105"/>
        <label>1</label>
    </ligand>
</feature>
<evidence type="ECO:0000259" key="8">
    <source>
        <dbReference type="Pfam" id="PF07969"/>
    </source>
</evidence>
<feature type="binding site" evidence="7">
    <location>
        <position position="82"/>
    </location>
    <ligand>
        <name>Zn(2+)</name>
        <dbReference type="ChEBI" id="CHEBI:29105"/>
        <label>1</label>
    </ligand>
</feature>
<dbReference type="PANTHER" id="PTHR43668:SF2">
    <property type="entry name" value="ALLANTOINASE"/>
    <property type="match status" value="1"/>
</dbReference>